<protein>
    <submittedName>
        <fullName evidence="1">Uncharacterized protein</fullName>
    </submittedName>
</protein>
<dbReference type="EMBL" id="CP000885">
    <property type="protein sequence ID" value="ABX41479.1"/>
    <property type="molecule type" value="Genomic_DNA"/>
</dbReference>
<evidence type="ECO:0000313" key="1">
    <source>
        <dbReference type="EMBL" id="ABX41479.1"/>
    </source>
</evidence>
<proteinExistence type="predicted"/>
<evidence type="ECO:0000313" key="2">
    <source>
        <dbReference type="Proteomes" id="UP000000370"/>
    </source>
</evidence>
<dbReference type="HOGENOM" id="CLU_1831683_0_0_9"/>
<sequence>MDITQYINFAEQYLRSLPRDYTPGMALENNDILYDGYARTYNLDKLLEFINNVNSGIPDFVTVTTFGMDGPAVTSVLQFNRNQIIYTLDMTRSPLEDKIITIVGNRIDVHTQNMYGTLVTFYDLIDINNNSTNIIKNVQR</sequence>
<dbReference type="Proteomes" id="UP000000370">
    <property type="component" value="Chromosome"/>
</dbReference>
<dbReference type="KEGG" id="cpy:Cphy_1101"/>
<keyword evidence="2" id="KW-1185">Reference proteome</keyword>
<name>A9KMN4_LACP7</name>
<dbReference type="OrthoDB" id="1902095at2"/>
<reference evidence="2" key="1">
    <citation type="submission" date="2007-11" db="EMBL/GenBank/DDBJ databases">
        <title>Complete genome sequence of Clostridium phytofermentans ISDg.</title>
        <authorList>
            <person name="Leschine S.B."/>
            <person name="Warnick T.A."/>
            <person name="Blanchard J.L."/>
            <person name="Schnell D.J."/>
            <person name="Petit E.L."/>
            <person name="LaTouf W.G."/>
            <person name="Copeland A."/>
            <person name="Lucas S."/>
            <person name="Lapidus A."/>
            <person name="Barry K."/>
            <person name="Glavina del Rio T."/>
            <person name="Dalin E."/>
            <person name="Tice H."/>
            <person name="Pitluck S."/>
            <person name="Kiss H."/>
            <person name="Brettin T."/>
            <person name="Bruce D."/>
            <person name="Detter J.C."/>
            <person name="Han C."/>
            <person name="Kuske C."/>
            <person name="Schmutz J."/>
            <person name="Larimer F."/>
            <person name="Land M."/>
            <person name="Hauser L."/>
            <person name="Kyrpides N."/>
            <person name="Kim E.A."/>
            <person name="Richardson P."/>
        </authorList>
    </citation>
    <scope>NUCLEOTIDE SEQUENCE [LARGE SCALE GENOMIC DNA]</scope>
    <source>
        <strain evidence="2">ATCC 700394 / DSM 18823 / ISDg</strain>
    </source>
</reference>
<gene>
    <name evidence="1" type="ordered locus">Cphy_1101</name>
</gene>
<dbReference type="RefSeq" id="WP_012199125.1">
    <property type="nucleotide sequence ID" value="NC_010001.1"/>
</dbReference>
<organism evidence="1 2">
    <name type="scientific">Lachnoclostridium phytofermentans (strain ATCC 700394 / DSM 18823 / ISDg)</name>
    <name type="common">Clostridium phytofermentans</name>
    <dbReference type="NCBI Taxonomy" id="357809"/>
    <lineage>
        <taxon>Bacteria</taxon>
        <taxon>Bacillati</taxon>
        <taxon>Bacillota</taxon>
        <taxon>Clostridia</taxon>
        <taxon>Lachnospirales</taxon>
        <taxon>Lachnospiraceae</taxon>
    </lineage>
</organism>
<accession>A9KMN4</accession>
<dbReference type="AlphaFoldDB" id="A9KMN4"/>